<dbReference type="OrthoDB" id="539213at2759"/>
<proteinExistence type="predicted"/>
<dbReference type="EMBL" id="SIDB01000001">
    <property type="protein sequence ID" value="KAI3437584.1"/>
    <property type="molecule type" value="Genomic_DNA"/>
</dbReference>
<evidence type="ECO:0000313" key="2">
    <source>
        <dbReference type="Proteomes" id="UP001055712"/>
    </source>
</evidence>
<dbReference type="Proteomes" id="UP001055712">
    <property type="component" value="Unassembled WGS sequence"/>
</dbReference>
<gene>
    <name evidence="1" type="ORF">D9Q98_000037</name>
</gene>
<evidence type="ECO:0000313" key="1">
    <source>
        <dbReference type="EMBL" id="KAI3437584.1"/>
    </source>
</evidence>
<dbReference type="InterPro" id="IPR002110">
    <property type="entry name" value="Ankyrin_rpt"/>
</dbReference>
<reference evidence="1" key="1">
    <citation type="journal article" date="2019" name="Plant J.">
        <title>Chlorella vulgaris genome assembly and annotation reveals the molecular basis for metabolic acclimation to high light conditions.</title>
        <authorList>
            <person name="Cecchin M."/>
            <person name="Marcolungo L."/>
            <person name="Rossato M."/>
            <person name="Girolomoni L."/>
            <person name="Cosentino E."/>
            <person name="Cuine S."/>
            <person name="Li-Beisson Y."/>
            <person name="Delledonne M."/>
            <person name="Ballottari M."/>
        </authorList>
    </citation>
    <scope>NUCLEOTIDE SEQUENCE</scope>
    <source>
        <strain evidence="1">211/11P</strain>
    </source>
</reference>
<sequence>MQCLALSPRSGLLRRALPALLPSPGHCSRRTYPHHRTPLPISAAAGGKDQLQQVPPHSPSVLTAEDFSRWAAIGKCALICTLYAIRFYLKFIPGGDAYEFLFAGFGFLLIPVTPYDTGAQWLALDAKLAKNRQVLQLKREQALTRRAKKQRGRGAAVRKDLYRAGDVEEYLEYGTLLPLVREILQNFRVMLKSGAAQAEVFLLVAARAGDAETVEELLAAGADPLCTDQQGRTALQLAVGGAARKMLAAAARAAPKAES</sequence>
<keyword evidence="2" id="KW-1185">Reference proteome</keyword>
<accession>A0A9D4TXB5</accession>
<dbReference type="SUPFAM" id="SSF48403">
    <property type="entry name" value="Ankyrin repeat"/>
    <property type="match status" value="1"/>
</dbReference>
<organism evidence="1 2">
    <name type="scientific">Chlorella vulgaris</name>
    <name type="common">Green alga</name>
    <dbReference type="NCBI Taxonomy" id="3077"/>
    <lineage>
        <taxon>Eukaryota</taxon>
        <taxon>Viridiplantae</taxon>
        <taxon>Chlorophyta</taxon>
        <taxon>core chlorophytes</taxon>
        <taxon>Trebouxiophyceae</taxon>
        <taxon>Chlorellales</taxon>
        <taxon>Chlorellaceae</taxon>
        <taxon>Chlorella clade</taxon>
        <taxon>Chlorella</taxon>
    </lineage>
</organism>
<dbReference type="InterPro" id="IPR036770">
    <property type="entry name" value="Ankyrin_rpt-contain_sf"/>
</dbReference>
<reference evidence="1" key="2">
    <citation type="submission" date="2020-11" db="EMBL/GenBank/DDBJ databases">
        <authorList>
            <person name="Cecchin M."/>
            <person name="Marcolungo L."/>
            <person name="Rossato M."/>
            <person name="Girolomoni L."/>
            <person name="Cosentino E."/>
            <person name="Cuine S."/>
            <person name="Li-Beisson Y."/>
            <person name="Delledonne M."/>
            <person name="Ballottari M."/>
        </authorList>
    </citation>
    <scope>NUCLEOTIDE SEQUENCE</scope>
    <source>
        <strain evidence="1">211/11P</strain>
        <tissue evidence="1">Whole cell</tissue>
    </source>
</reference>
<dbReference type="Gene3D" id="1.25.40.20">
    <property type="entry name" value="Ankyrin repeat-containing domain"/>
    <property type="match status" value="1"/>
</dbReference>
<name>A0A9D4TXB5_CHLVU</name>
<dbReference type="AlphaFoldDB" id="A0A9D4TXB5"/>
<comment type="caution">
    <text evidence="1">The sequence shown here is derived from an EMBL/GenBank/DDBJ whole genome shotgun (WGS) entry which is preliminary data.</text>
</comment>
<dbReference type="Pfam" id="PF00023">
    <property type="entry name" value="Ank"/>
    <property type="match status" value="1"/>
</dbReference>
<protein>
    <submittedName>
        <fullName evidence="1">Uncharacterized protein</fullName>
    </submittedName>
</protein>